<dbReference type="HOGENOM" id="CLU_000445_107_27_3"/>
<proteinExistence type="predicted"/>
<keyword evidence="4" id="KW-0812">Transmembrane</keyword>
<dbReference type="GO" id="GO:0007165">
    <property type="term" value="P:signal transduction"/>
    <property type="evidence" value="ECO:0007669"/>
    <property type="project" value="UniProtKB-KW"/>
</dbReference>
<gene>
    <name evidence="6" type="ordered locus">Sta7437_1035</name>
</gene>
<keyword evidence="4" id="KW-1133">Transmembrane helix</keyword>
<dbReference type="RefSeq" id="WP_015192288.1">
    <property type="nucleotide sequence ID" value="NC_019748.1"/>
</dbReference>
<feature type="transmembrane region" description="Helical" evidence="4">
    <location>
        <begin position="26"/>
        <end position="46"/>
    </location>
</feature>
<evidence type="ECO:0000313" key="7">
    <source>
        <dbReference type="Proteomes" id="UP000010473"/>
    </source>
</evidence>
<dbReference type="PROSITE" id="PS50111">
    <property type="entry name" value="CHEMOTAXIS_TRANSDUC_2"/>
    <property type="match status" value="1"/>
</dbReference>
<feature type="domain" description="Methyl-accepting transducer" evidence="5">
    <location>
        <begin position="228"/>
        <end position="464"/>
    </location>
</feature>
<protein>
    <submittedName>
        <fullName evidence="6">Methyl-accepting chemotaxis sensory transducer</fullName>
    </submittedName>
</protein>
<evidence type="ECO:0000256" key="3">
    <source>
        <dbReference type="SAM" id="MobiDB-lite"/>
    </source>
</evidence>
<dbReference type="eggNOG" id="COG0840">
    <property type="taxonomic scope" value="Bacteria"/>
</dbReference>
<keyword evidence="1 2" id="KW-0807">Transducer</keyword>
<evidence type="ECO:0000256" key="4">
    <source>
        <dbReference type="SAM" id="Phobius"/>
    </source>
</evidence>
<feature type="compositionally biased region" description="Polar residues" evidence="3">
    <location>
        <begin position="251"/>
        <end position="264"/>
    </location>
</feature>
<keyword evidence="7" id="KW-1185">Reference proteome</keyword>
<feature type="compositionally biased region" description="Low complexity" evidence="3">
    <location>
        <begin position="269"/>
        <end position="282"/>
    </location>
</feature>
<accession>K9XPS6</accession>
<evidence type="ECO:0000313" key="6">
    <source>
        <dbReference type="EMBL" id="AFZ34615.1"/>
    </source>
</evidence>
<dbReference type="GO" id="GO:0016020">
    <property type="term" value="C:membrane"/>
    <property type="evidence" value="ECO:0007669"/>
    <property type="project" value="InterPro"/>
</dbReference>
<evidence type="ECO:0000259" key="5">
    <source>
        <dbReference type="PROSITE" id="PS50111"/>
    </source>
</evidence>
<evidence type="ECO:0000256" key="2">
    <source>
        <dbReference type="PROSITE-ProRule" id="PRU00284"/>
    </source>
</evidence>
<dbReference type="STRING" id="111780.Sta7437_1035"/>
<dbReference type="PANTHER" id="PTHR32089:SF112">
    <property type="entry name" value="LYSOZYME-LIKE PROTEIN-RELATED"/>
    <property type="match status" value="1"/>
</dbReference>
<dbReference type="Gene3D" id="1.10.287.950">
    <property type="entry name" value="Methyl-accepting chemotaxis protein"/>
    <property type="match status" value="1"/>
</dbReference>
<organism evidence="6 7">
    <name type="scientific">Stanieria cyanosphaera (strain ATCC 29371 / PCC 7437)</name>
    <dbReference type="NCBI Taxonomy" id="111780"/>
    <lineage>
        <taxon>Bacteria</taxon>
        <taxon>Bacillati</taxon>
        <taxon>Cyanobacteriota</taxon>
        <taxon>Cyanophyceae</taxon>
        <taxon>Pleurocapsales</taxon>
        <taxon>Dermocarpellaceae</taxon>
        <taxon>Stanieria</taxon>
    </lineage>
</organism>
<sequence length="495" mass="54151">MTQLLQKKQVNSPNQSSSGSVRYLKIFLIPMVFTIFIGGSVTWYIWDMYKTFQRIQTQDARILNLSNQITYLDEVLTSSARLAATTNNTRWEERYLNFVPQLDTAIAEAEQLLPKISKSEVLTKTDDANQKLIAMEDQAFKLIDQGKAKEAVAILFSFEYEQQKGIYAQGLEDTSNALKEYVEQNVQLKSQQAFSVVVIVSISLIILLCTWIFVLARMQKYIQTIKNAGIAIASSSTQIASTVEQQERTVNEQASSVSQTTTTMDELGSSSRQSAEQAESSANGARQALNLAEQGTQVVQQTMTGMNLLQDKVNAIAQQIISLSEQTGQIGGISELVAELANQTNMLALNAAVEAAHAGEQGQGFSVVAAEIRKLAERSKTSAERIKGLVNQIQTEINRTVMVTDEGTKTVNQGLQLAQGTASTFAGVADAVNNVFLNSQQISLSAKQQAVAIQQMLSAMKEIDLGAKETASGISQVRISTRQLTEVAQQLKELV</sequence>
<dbReference type="Proteomes" id="UP000010473">
    <property type="component" value="Chromosome"/>
</dbReference>
<dbReference type="PANTHER" id="PTHR32089">
    <property type="entry name" value="METHYL-ACCEPTING CHEMOTAXIS PROTEIN MCPB"/>
    <property type="match status" value="1"/>
</dbReference>
<feature type="region of interest" description="Disordered" evidence="3">
    <location>
        <begin position="249"/>
        <end position="284"/>
    </location>
</feature>
<name>K9XPS6_STAC7</name>
<reference evidence="7" key="1">
    <citation type="journal article" date="2013" name="Proc. Natl. Acad. Sci. U.S.A.">
        <title>Improving the coverage of the cyanobacterial phylum using diversity-driven genome sequencing.</title>
        <authorList>
            <person name="Shih P.M."/>
            <person name="Wu D."/>
            <person name="Latifi A."/>
            <person name="Axen S.D."/>
            <person name="Fewer D.P."/>
            <person name="Talla E."/>
            <person name="Calteau A."/>
            <person name="Cai F."/>
            <person name="Tandeau de Marsac N."/>
            <person name="Rippka R."/>
            <person name="Herdman M."/>
            <person name="Sivonen K."/>
            <person name="Coursin T."/>
            <person name="Laurent T."/>
            <person name="Goodwin L."/>
            <person name="Nolan M."/>
            <person name="Davenport K.W."/>
            <person name="Han C.S."/>
            <person name="Rubin E.M."/>
            <person name="Eisen J.A."/>
            <person name="Woyke T."/>
            <person name="Gugger M."/>
            <person name="Kerfeld C.A."/>
        </authorList>
    </citation>
    <scope>NUCLEOTIDE SEQUENCE [LARGE SCALE GENOMIC DNA]</scope>
    <source>
        <strain evidence="7">ATCC 29371 / PCC 7437</strain>
    </source>
</reference>
<keyword evidence="4" id="KW-0472">Membrane</keyword>
<dbReference type="KEGG" id="scs:Sta7437_1035"/>
<dbReference type="EMBL" id="CP003653">
    <property type="protein sequence ID" value="AFZ34615.1"/>
    <property type="molecule type" value="Genomic_DNA"/>
</dbReference>
<dbReference type="SMART" id="SM00283">
    <property type="entry name" value="MA"/>
    <property type="match status" value="1"/>
</dbReference>
<feature type="transmembrane region" description="Helical" evidence="4">
    <location>
        <begin position="193"/>
        <end position="216"/>
    </location>
</feature>
<evidence type="ECO:0000256" key="1">
    <source>
        <dbReference type="ARBA" id="ARBA00023224"/>
    </source>
</evidence>
<dbReference type="PATRIC" id="fig|111780.3.peg.1078"/>
<dbReference type="Pfam" id="PF00015">
    <property type="entry name" value="MCPsignal"/>
    <property type="match status" value="1"/>
</dbReference>
<dbReference type="SUPFAM" id="SSF58104">
    <property type="entry name" value="Methyl-accepting chemotaxis protein (MCP) signaling domain"/>
    <property type="match status" value="1"/>
</dbReference>
<dbReference type="InterPro" id="IPR004089">
    <property type="entry name" value="MCPsignal_dom"/>
</dbReference>
<dbReference type="AlphaFoldDB" id="K9XPS6"/>